<gene>
    <name evidence="1" type="ORF">GMARGA_LOCUS39821</name>
</gene>
<accession>A0ABN7X7M2</accession>
<feature type="non-terminal residue" evidence="1">
    <location>
        <position position="40"/>
    </location>
</feature>
<reference evidence="1 2" key="1">
    <citation type="submission" date="2021-06" db="EMBL/GenBank/DDBJ databases">
        <authorList>
            <person name="Kallberg Y."/>
            <person name="Tangrot J."/>
            <person name="Rosling A."/>
        </authorList>
    </citation>
    <scope>NUCLEOTIDE SEQUENCE [LARGE SCALE GENOMIC DNA]</scope>
    <source>
        <strain evidence="1 2">120-4 pot B 10/14</strain>
    </source>
</reference>
<feature type="non-terminal residue" evidence="1">
    <location>
        <position position="1"/>
    </location>
</feature>
<keyword evidence="2" id="KW-1185">Reference proteome</keyword>
<organism evidence="1 2">
    <name type="scientific">Gigaspora margarita</name>
    <dbReference type="NCBI Taxonomy" id="4874"/>
    <lineage>
        <taxon>Eukaryota</taxon>
        <taxon>Fungi</taxon>
        <taxon>Fungi incertae sedis</taxon>
        <taxon>Mucoromycota</taxon>
        <taxon>Glomeromycotina</taxon>
        <taxon>Glomeromycetes</taxon>
        <taxon>Diversisporales</taxon>
        <taxon>Gigasporaceae</taxon>
        <taxon>Gigaspora</taxon>
    </lineage>
</organism>
<proteinExistence type="predicted"/>
<dbReference type="EMBL" id="CAJVQB010097403">
    <property type="protein sequence ID" value="CAG8849664.1"/>
    <property type="molecule type" value="Genomic_DNA"/>
</dbReference>
<dbReference type="Proteomes" id="UP000789901">
    <property type="component" value="Unassembled WGS sequence"/>
</dbReference>
<name>A0ABN7X7M2_GIGMA</name>
<sequence>SFDQYSSQSGGGIGQNFWTGLELGAVAEYSWVEIIAHNGP</sequence>
<evidence type="ECO:0000313" key="2">
    <source>
        <dbReference type="Proteomes" id="UP000789901"/>
    </source>
</evidence>
<evidence type="ECO:0000313" key="1">
    <source>
        <dbReference type="EMBL" id="CAG8849664.1"/>
    </source>
</evidence>
<protein>
    <submittedName>
        <fullName evidence="1">12764_t:CDS:1</fullName>
    </submittedName>
</protein>
<comment type="caution">
    <text evidence="1">The sequence shown here is derived from an EMBL/GenBank/DDBJ whole genome shotgun (WGS) entry which is preliminary data.</text>
</comment>